<keyword evidence="2" id="KW-1185">Reference proteome</keyword>
<protein>
    <submittedName>
        <fullName evidence="1">Uncharacterized protein</fullName>
    </submittedName>
</protein>
<dbReference type="Proteomes" id="UP000191901">
    <property type="component" value="Chromosome"/>
</dbReference>
<reference evidence="1 2" key="1">
    <citation type="journal article" date="2016" name="Biochim. Biophys. Acta">
        <title>Characterization of red-shifted phycobilisomes isolated from the chlorophyll f-containing cyanobacterium Halomicronema hongdechloris.</title>
        <authorList>
            <person name="Li Y."/>
            <person name="Lin Y."/>
            <person name="Garvey C.J."/>
            <person name="Birch D."/>
            <person name="Corkery R.W."/>
            <person name="Loughlin P.C."/>
            <person name="Scheer H."/>
            <person name="Willows R.D."/>
            <person name="Chen M."/>
        </authorList>
    </citation>
    <scope>NUCLEOTIDE SEQUENCE [LARGE SCALE GENOMIC DNA]</scope>
    <source>
        <strain evidence="1 2">C2206</strain>
    </source>
</reference>
<dbReference type="AlphaFoldDB" id="A0A1Z3HHY3"/>
<dbReference type="EMBL" id="CP021983">
    <property type="protein sequence ID" value="ASC69905.1"/>
    <property type="molecule type" value="Genomic_DNA"/>
</dbReference>
<dbReference type="KEGG" id="hhg:XM38_008350"/>
<sequence>MLRLENLCKAYGGRLVLQNSQLGTELGLRLPQALPVVKLLACFEGLPIDFIARQPMRLEQVYREITHPDDANV</sequence>
<proteinExistence type="predicted"/>
<evidence type="ECO:0000313" key="1">
    <source>
        <dbReference type="EMBL" id="ASC69905.1"/>
    </source>
</evidence>
<evidence type="ECO:0000313" key="2">
    <source>
        <dbReference type="Proteomes" id="UP000191901"/>
    </source>
</evidence>
<dbReference type="RefSeq" id="WP_080809522.1">
    <property type="nucleotide sequence ID" value="NZ_CP021983.2"/>
</dbReference>
<gene>
    <name evidence="1" type="ORF">XM38_008350</name>
</gene>
<name>A0A1Z3HHY3_9CYAN</name>
<organism evidence="1 2">
    <name type="scientific">Halomicronema hongdechloris C2206</name>
    <dbReference type="NCBI Taxonomy" id="1641165"/>
    <lineage>
        <taxon>Bacteria</taxon>
        <taxon>Bacillati</taxon>
        <taxon>Cyanobacteriota</taxon>
        <taxon>Cyanophyceae</taxon>
        <taxon>Nodosilineales</taxon>
        <taxon>Nodosilineaceae</taxon>
        <taxon>Halomicronema</taxon>
    </lineage>
</organism>
<accession>A0A1Z3HHY3</accession>